<dbReference type="Proteomes" id="UP000220914">
    <property type="component" value="Unassembled WGS sequence"/>
</dbReference>
<accession>A0A2A7NFI3</accession>
<dbReference type="EMBL" id="PDCP01000002">
    <property type="protein sequence ID" value="PEG42694.1"/>
    <property type="molecule type" value="Genomic_DNA"/>
</dbReference>
<protein>
    <submittedName>
        <fullName evidence="2">Uncharacterized protein</fullName>
    </submittedName>
</protein>
<comment type="caution">
    <text evidence="2">The sequence shown here is derived from an EMBL/GenBank/DDBJ whole genome shotgun (WGS) entry which is preliminary data.</text>
</comment>
<reference evidence="1 4" key="2">
    <citation type="journal article" date="2019" name="Emerg. Microbes Infect.">
        <title>Comprehensive subspecies identification of 175 nontuberculous mycobacteria species based on 7547 genomic profiles.</title>
        <authorList>
            <person name="Matsumoto Y."/>
            <person name="Kinjo T."/>
            <person name="Motooka D."/>
            <person name="Nabeya D."/>
            <person name="Jung N."/>
            <person name="Uechi K."/>
            <person name="Horii T."/>
            <person name="Iida T."/>
            <person name="Fujita J."/>
            <person name="Nakamura S."/>
        </authorList>
    </citation>
    <scope>NUCLEOTIDE SEQUENCE [LARGE SCALE GENOMIC DNA]</scope>
    <source>
        <strain evidence="1 4">JCM 6377</strain>
    </source>
</reference>
<evidence type="ECO:0000313" key="2">
    <source>
        <dbReference type="EMBL" id="PEG42694.1"/>
    </source>
</evidence>
<reference evidence="2 3" key="1">
    <citation type="submission" date="2017-10" db="EMBL/GenBank/DDBJ databases">
        <title>The new phylogeny of genus Mycobacterium.</title>
        <authorList>
            <person name="Tortoli E."/>
            <person name="Trovato A."/>
            <person name="Cirillo D.M."/>
        </authorList>
    </citation>
    <scope>NUCLEOTIDE SEQUENCE [LARGE SCALE GENOMIC DNA]</scope>
    <source>
        <strain evidence="2 3">CCUG37673</strain>
    </source>
</reference>
<dbReference type="InterPro" id="IPR011008">
    <property type="entry name" value="Dimeric_a/b-barrel"/>
</dbReference>
<sequence>MNPSEQATEPAAYPTDRRGLLVVMMEPEEGYEELLNRWYDEEHLAERGAIPGVLSARRYVAVEGQPKYLAMYELDNPAVVQQEPYLEKKRNPTPMTQEVEAHVRMIRGVYAEITPKFAGGPGPLPDGAASRE</sequence>
<proteinExistence type="predicted"/>
<dbReference type="EMBL" id="BLKS01000001">
    <property type="protein sequence ID" value="GFG52672.1"/>
    <property type="molecule type" value="Genomic_DNA"/>
</dbReference>
<gene>
    <name evidence="2" type="ORF">CQY20_01470</name>
    <name evidence="1" type="ORF">MAGR_41130</name>
</gene>
<evidence type="ECO:0000313" key="4">
    <source>
        <dbReference type="Proteomes" id="UP000465302"/>
    </source>
</evidence>
<reference evidence="1" key="3">
    <citation type="submission" date="2020-02" db="EMBL/GenBank/DDBJ databases">
        <authorList>
            <person name="Matsumoto Y."/>
            <person name="Motooka D."/>
            <person name="Nakamura S."/>
        </authorList>
    </citation>
    <scope>NUCLEOTIDE SEQUENCE</scope>
    <source>
        <strain evidence="1">JCM 6377</strain>
    </source>
</reference>
<dbReference type="SUPFAM" id="SSF54909">
    <property type="entry name" value="Dimeric alpha+beta barrel"/>
    <property type="match status" value="1"/>
</dbReference>
<evidence type="ECO:0000313" key="3">
    <source>
        <dbReference type="Proteomes" id="UP000220914"/>
    </source>
</evidence>
<dbReference type="Proteomes" id="UP000465302">
    <property type="component" value="Unassembled WGS sequence"/>
</dbReference>
<evidence type="ECO:0000313" key="1">
    <source>
        <dbReference type="EMBL" id="GFG52672.1"/>
    </source>
</evidence>
<organism evidence="2 3">
    <name type="scientific">Mycolicibacterium agri</name>
    <name type="common">Mycobacterium agri</name>
    <dbReference type="NCBI Taxonomy" id="36811"/>
    <lineage>
        <taxon>Bacteria</taxon>
        <taxon>Bacillati</taxon>
        <taxon>Actinomycetota</taxon>
        <taxon>Actinomycetes</taxon>
        <taxon>Mycobacteriales</taxon>
        <taxon>Mycobacteriaceae</taxon>
        <taxon>Mycolicibacterium</taxon>
    </lineage>
</organism>
<name>A0A2A7NFI3_MYCAG</name>
<keyword evidence="3" id="KW-1185">Reference proteome</keyword>
<dbReference type="AlphaFoldDB" id="A0A2A7NFI3"/>